<dbReference type="VEuPathDB" id="FungiDB:BTJ68_09771"/>
<dbReference type="OrthoDB" id="194443at2759"/>
<name>A0A3M7AMX9_HORWE</name>
<gene>
    <name evidence="1" type="ORF">D0865_15642</name>
</gene>
<protein>
    <recommendedName>
        <fullName evidence="3">BTB domain-containing protein</fullName>
    </recommendedName>
</protein>
<proteinExistence type="predicted"/>
<dbReference type="EMBL" id="QWIN01002675">
    <property type="protein sequence ID" value="RMY28916.1"/>
    <property type="molecule type" value="Genomic_DNA"/>
</dbReference>
<dbReference type="Gene3D" id="3.30.710.10">
    <property type="entry name" value="Potassium Channel Kv1.1, Chain A"/>
    <property type="match status" value="1"/>
</dbReference>
<evidence type="ECO:0000313" key="2">
    <source>
        <dbReference type="Proteomes" id="UP000270230"/>
    </source>
</evidence>
<sequence length="228" mass="26124">MLANDRLIKVYVGEGQPFLVQQMLLESLSDYFVRALERDKFSEGIYGELYVEGDDRCTWQAVLHWLFKGVLPTNVKENPDRLIDLWIAGDKYGVDALQNDAMYALLKQIDITRGDKTLSLVTIKNGVDCTAPGTVMRKLLAQEILLAIDRERSVQREELATWDAVGLASDLLEAKDDYEEPFSKRFDNQNALWKDFMLADGGLGRDRSVFQLRKRKKTKSSLKRLRDT</sequence>
<evidence type="ECO:0000313" key="1">
    <source>
        <dbReference type="EMBL" id="RMY28916.1"/>
    </source>
</evidence>
<dbReference type="Proteomes" id="UP000270230">
    <property type="component" value="Unassembled WGS sequence"/>
</dbReference>
<accession>A0A3M7AMX9</accession>
<comment type="caution">
    <text evidence="1">The sequence shown here is derived from an EMBL/GenBank/DDBJ whole genome shotgun (WGS) entry which is preliminary data.</text>
</comment>
<evidence type="ECO:0008006" key="3">
    <source>
        <dbReference type="Google" id="ProtNLM"/>
    </source>
</evidence>
<organism evidence="1 2">
    <name type="scientific">Hortaea werneckii</name>
    <name type="common">Black yeast</name>
    <name type="synonym">Cladosporium werneckii</name>
    <dbReference type="NCBI Taxonomy" id="91943"/>
    <lineage>
        <taxon>Eukaryota</taxon>
        <taxon>Fungi</taxon>
        <taxon>Dikarya</taxon>
        <taxon>Ascomycota</taxon>
        <taxon>Pezizomycotina</taxon>
        <taxon>Dothideomycetes</taxon>
        <taxon>Dothideomycetidae</taxon>
        <taxon>Mycosphaerellales</taxon>
        <taxon>Teratosphaeriaceae</taxon>
        <taxon>Hortaea</taxon>
    </lineage>
</organism>
<dbReference type="AlphaFoldDB" id="A0A3M7AMX9"/>
<dbReference type="InterPro" id="IPR011333">
    <property type="entry name" value="SKP1/BTB/POZ_sf"/>
</dbReference>
<reference evidence="1 2" key="1">
    <citation type="journal article" date="2018" name="BMC Genomics">
        <title>Genomic evidence for intraspecific hybridization in a clonal and extremely halotolerant yeast.</title>
        <authorList>
            <person name="Gostincar C."/>
            <person name="Stajich J.E."/>
            <person name="Zupancic J."/>
            <person name="Zalar P."/>
            <person name="Gunde-Cimerman N."/>
        </authorList>
    </citation>
    <scope>NUCLEOTIDE SEQUENCE [LARGE SCALE GENOMIC DNA]</scope>
    <source>
        <strain evidence="1 2">EXF-151</strain>
    </source>
</reference>
<dbReference type="SUPFAM" id="SSF54695">
    <property type="entry name" value="POZ domain"/>
    <property type="match status" value="1"/>
</dbReference>